<evidence type="ECO:0000256" key="15">
    <source>
        <dbReference type="PIRSR" id="PIRSR627057-1"/>
    </source>
</evidence>
<feature type="region of interest" description="Disordered" evidence="18">
    <location>
        <begin position="1"/>
        <end position="40"/>
    </location>
</feature>
<dbReference type="GO" id="GO:0071586">
    <property type="term" value="P:CAAX-box protein processing"/>
    <property type="evidence" value="ECO:0007669"/>
    <property type="project" value="InterPro"/>
</dbReference>
<dbReference type="PANTHER" id="PTHR47567">
    <property type="entry name" value="MITOCHONDRIAL SUBSTRATE/SOLUTE CARRIER"/>
    <property type="match status" value="1"/>
</dbReference>
<evidence type="ECO:0000256" key="19">
    <source>
        <dbReference type="SAM" id="Phobius"/>
    </source>
</evidence>
<feature type="binding site" evidence="16">
    <location>
        <position position="772"/>
    </location>
    <ligand>
        <name>Zn(2+)</name>
        <dbReference type="ChEBI" id="CHEBI:29105"/>
        <note>catalytic</note>
    </ligand>
</feature>
<evidence type="ECO:0000256" key="5">
    <source>
        <dbReference type="ARBA" id="ARBA00022723"/>
    </source>
</evidence>
<evidence type="ECO:0000256" key="12">
    <source>
        <dbReference type="ARBA" id="ARBA00044456"/>
    </source>
</evidence>
<feature type="transmembrane region" description="Helical" evidence="19">
    <location>
        <begin position="45"/>
        <end position="66"/>
    </location>
</feature>
<evidence type="ECO:0000256" key="9">
    <source>
        <dbReference type="ARBA" id="ARBA00022989"/>
    </source>
</evidence>
<accession>A0A5N5QJR6</accession>
<evidence type="ECO:0000256" key="17">
    <source>
        <dbReference type="PROSITE-ProRule" id="PRU00282"/>
    </source>
</evidence>
<evidence type="ECO:0000259" key="20">
    <source>
        <dbReference type="Pfam" id="PF01435"/>
    </source>
</evidence>
<feature type="transmembrane region" description="Helical" evidence="19">
    <location>
        <begin position="702"/>
        <end position="721"/>
    </location>
</feature>
<feature type="transmembrane region" description="Helical" evidence="19">
    <location>
        <begin position="741"/>
        <end position="764"/>
    </location>
</feature>
<name>A0A5N5QJR6_9AGAM</name>
<evidence type="ECO:0000313" key="23">
    <source>
        <dbReference type="Proteomes" id="UP000383932"/>
    </source>
</evidence>
<feature type="active site" evidence="15">
    <location>
        <position position="690"/>
    </location>
</feature>
<dbReference type="CDD" id="cd07343">
    <property type="entry name" value="M48A_Zmpste24p_like"/>
    <property type="match status" value="1"/>
</dbReference>
<keyword evidence="4 17" id="KW-0812">Transmembrane</keyword>
<feature type="domain" description="CAAX prenyl protease 1 N-terminal" evidence="21">
    <location>
        <begin position="435"/>
        <end position="616"/>
    </location>
</feature>
<dbReference type="OrthoDB" id="360839at2759"/>
<keyword evidence="9 19" id="KW-1133">Transmembrane helix</keyword>
<sequence length="858" mass="95842">MSPGVDLESASLRENEPLSTNERTPLIQPPPEDNKTRTNQDEPQIVGWYGRVFWVLFGALVLGVFIKGWIDADDVGFDLKGALKKALGGGLSGAAAMILQVLALMPLRTVMNYQYRFGTSFTTATRTLYNDGGIGRYYRGLGPALIQGPVSRFGDTAANAGILALLQSNAYLNKLPTPIKTIFASACAAGFRMILTPIDTLKTTLQAQGARGTALLRQRIKRDGITSLWWGALATAAATFVGHYPWFATYNYLSEAILEPPKHPLMPWLLRLAFIGFCASIVSDSASNSLRVIKTYRQVNDTKVSYTEAARLVILQDGLRGLFGRGLKTRILANGLQGLLFSVLWKLFLDLSTLYQTLAFTSGAEMSTKNPIAALQAVVESKLAFIPTDPIDWRAYVIAFSWSVWAFESYLMYVFLSLRINGEELTSSLSYRQFSNFSRPHPPTALKSHFTEEVFRKSQRYGRDKARFQVISKLYSQILDTAAILLGAFPWAWITAGNLLAKFGYGPEYEITHSIAFGTIFFLLNSIPHIPISVYNTFVLEEKHGFNKMTPGLFIADTLKGWAVGFAIGTPFMAGFLKIVNWAGASFIPWLMTFIVAFQLSMVVLYPTVIQPLFNKLSPLEAGPLRTRIEALASRLHFPLTDLYVIDGSKRSAHSNAYFYGLPWSKHIVLFDTLIKKSQPAELEAVLAHELGHWKYSHPMKLLLVSQFHLLALFSLFPPFMRSWPLLASFGFPVSSESKPPVLVSFLLYQMVITPIESIVGMTINSLSRRFEYQADRFACELDSQGLGGEKEEGKSDEESTMRARLCRALVALHAENLSTVWVDWMYSAYHHSHPTLTERLRAMDEYAKNEQGRLKTS</sequence>
<dbReference type="GO" id="GO:0046872">
    <property type="term" value="F:metal ion binding"/>
    <property type="evidence" value="ECO:0007669"/>
    <property type="project" value="UniProtKB-KW"/>
</dbReference>
<dbReference type="PANTHER" id="PTHR47567:SF1">
    <property type="entry name" value="NAD-DEPENDENT EPIMERASE_DEHYDRATASE DOMAIN-CONTAINING PROTEIN"/>
    <property type="match status" value="1"/>
</dbReference>
<feature type="active site" description="Proton donor" evidence="15">
    <location>
        <position position="776"/>
    </location>
</feature>
<dbReference type="AlphaFoldDB" id="A0A5N5QJR6"/>
<dbReference type="Pfam" id="PF16491">
    <property type="entry name" value="Peptidase_M48_N"/>
    <property type="match status" value="1"/>
</dbReference>
<dbReference type="InterPro" id="IPR001915">
    <property type="entry name" value="Peptidase_M48"/>
</dbReference>
<keyword evidence="7" id="KW-0256">Endoplasmic reticulum</keyword>
<dbReference type="InterPro" id="IPR023395">
    <property type="entry name" value="MCP_dom_sf"/>
</dbReference>
<protein>
    <recommendedName>
        <fullName evidence="2">Ste24 endopeptidase</fullName>
        <ecNumber evidence="2">3.4.24.84</ecNumber>
    </recommendedName>
    <alternativeName>
        <fullName evidence="14">Prenyl protein-specific endoprotease 1</fullName>
    </alternativeName>
</protein>
<feature type="transmembrane region" description="Helical" evidence="19">
    <location>
        <begin position="227"/>
        <end position="248"/>
    </location>
</feature>
<evidence type="ECO:0000256" key="3">
    <source>
        <dbReference type="ARBA" id="ARBA00022670"/>
    </source>
</evidence>
<feature type="domain" description="Peptidase M48" evidence="20">
    <location>
        <begin position="620"/>
        <end position="847"/>
    </location>
</feature>
<feature type="transmembrane region" description="Helical" evidence="19">
    <location>
        <begin position="393"/>
        <end position="416"/>
    </location>
</feature>
<dbReference type="Gene3D" id="1.50.40.10">
    <property type="entry name" value="Mitochondrial carrier domain"/>
    <property type="match status" value="1"/>
</dbReference>
<comment type="similarity">
    <text evidence="13">Belongs to the peptidase M48A family.</text>
</comment>
<dbReference type="Gene3D" id="3.30.2010.10">
    <property type="entry name" value="Metalloproteases ('zincins'), catalytic domain"/>
    <property type="match status" value="1"/>
</dbReference>
<evidence type="ECO:0000256" key="8">
    <source>
        <dbReference type="ARBA" id="ARBA00022833"/>
    </source>
</evidence>
<keyword evidence="11 17" id="KW-0472">Membrane</keyword>
<evidence type="ECO:0000256" key="11">
    <source>
        <dbReference type="ARBA" id="ARBA00023136"/>
    </source>
</evidence>
<feature type="transmembrane region" description="Helical" evidence="19">
    <location>
        <begin position="587"/>
        <end position="606"/>
    </location>
</feature>
<dbReference type="Pfam" id="PF00153">
    <property type="entry name" value="Mito_carr"/>
    <property type="match status" value="1"/>
</dbReference>
<evidence type="ECO:0000256" key="13">
    <source>
        <dbReference type="ARBA" id="ARBA00060927"/>
    </source>
</evidence>
<dbReference type="InterPro" id="IPR027057">
    <property type="entry name" value="CAXX_Prtase_1"/>
</dbReference>
<dbReference type="GO" id="GO:0005789">
    <property type="term" value="C:endoplasmic reticulum membrane"/>
    <property type="evidence" value="ECO:0007669"/>
    <property type="project" value="UniProtKB-SubCell"/>
</dbReference>
<feature type="transmembrane region" description="Helical" evidence="19">
    <location>
        <begin position="561"/>
        <end position="581"/>
    </location>
</feature>
<feature type="binding site" evidence="16">
    <location>
        <position position="693"/>
    </location>
    <ligand>
        <name>Zn(2+)</name>
        <dbReference type="ChEBI" id="CHEBI:29105"/>
        <note>catalytic</note>
    </ligand>
</feature>
<dbReference type="EMBL" id="SSOP01000084">
    <property type="protein sequence ID" value="KAB5591889.1"/>
    <property type="molecule type" value="Genomic_DNA"/>
</dbReference>
<evidence type="ECO:0000256" key="1">
    <source>
        <dbReference type="ARBA" id="ARBA00004477"/>
    </source>
</evidence>
<comment type="subcellular location">
    <subcellularLocation>
        <location evidence="1">Endoplasmic reticulum membrane</location>
        <topology evidence="1">Multi-pass membrane protein</topology>
    </subcellularLocation>
</comment>
<evidence type="ECO:0000313" key="22">
    <source>
        <dbReference type="EMBL" id="KAB5591889.1"/>
    </source>
</evidence>
<dbReference type="InterPro" id="IPR032456">
    <property type="entry name" value="Peptidase_M48_N"/>
</dbReference>
<dbReference type="GO" id="GO:0004222">
    <property type="term" value="F:metalloendopeptidase activity"/>
    <property type="evidence" value="ECO:0007669"/>
    <property type="project" value="InterPro"/>
</dbReference>
<evidence type="ECO:0000256" key="10">
    <source>
        <dbReference type="ARBA" id="ARBA00023049"/>
    </source>
</evidence>
<evidence type="ECO:0000259" key="21">
    <source>
        <dbReference type="Pfam" id="PF16491"/>
    </source>
</evidence>
<organism evidence="22 23">
    <name type="scientific">Ceratobasidium theobromae</name>
    <dbReference type="NCBI Taxonomy" id="1582974"/>
    <lineage>
        <taxon>Eukaryota</taxon>
        <taxon>Fungi</taxon>
        <taxon>Dikarya</taxon>
        <taxon>Basidiomycota</taxon>
        <taxon>Agaricomycotina</taxon>
        <taxon>Agaricomycetes</taxon>
        <taxon>Cantharellales</taxon>
        <taxon>Ceratobasidiaceae</taxon>
        <taxon>Ceratobasidium</taxon>
    </lineage>
</organism>
<evidence type="ECO:0000256" key="7">
    <source>
        <dbReference type="ARBA" id="ARBA00022824"/>
    </source>
</evidence>
<dbReference type="Pfam" id="PF01435">
    <property type="entry name" value="Peptidase_M48"/>
    <property type="match status" value="1"/>
</dbReference>
<feature type="transmembrane region" description="Helical" evidence="19">
    <location>
        <begin position="514"/>
        <end position="540"/>
    </location>
</feature>
<keyword evidence="3" id="KW-0645">Protease</keyword>
<dbReference type="InterPro" id="IPR018108">
    <property type="entry name" value="MCP_transmembrane"/>
</dbReference>
<evidence type="ECO:0000256" key="6">
    <source>
        <dbReference type="ARBA" id="ARBA00022801"/>
    </source>
</evidence>
<keyword evidence="23" id="KW-1185">Reference proteome</keyword>
<comment type="caution">
    <text evidence="22">The sequence shown here is derived from an EMBL/GenBank/DDBJ whole genome shotgun (WGS) entry which is preliminary data.</text>
</comment>
<keyword evidence="10" id="KW-0482">Metalloprotease</keyword>
<dbReference type="FunFam" id="3.30.2010.10:FF:000002">
    <property type="entry name" value="CAAX prenyl protease"/>
    <property type="match status" value="1"/>
</dbReference>
<evidence type="ECO:0000256" key="2">
    <source>
        <dbReference type="ARBA" id="ARBA00012336"/>
    </source>
</evidence>
<gene>
    <name evidence="22" type="ORF">CTheo_4677</name>
</gene>
<feature type="binding site" evidence="16">
    <location>
        <position position="689"/>
    </location>
    <ligand>
        <name>Zn(2+)</name>
        <dbReference type="ChEBI" id="CHEBI:29105"/>
        <note>catalytic</note>
    </ligand>
</feature>
<evidence type="ECO:0000256" key="16">
    <source>
        <dbReference type="PIRSR" id="PIRSR627057-2"/>
    </source>
</evidence>
<dbReference type="Proteomes" id="UP000383932">
    <property type="component" value="Unassembled WGS sequence"/>
</dbReference>
<proteinExistence type="inferred from homology"/>
<dbReference type="EC" id="3.4.24.84" evidence="2"/>
<evidence type="ECO:0000256" key="4">
    <source>
        <dbReference type="ARBA" id="ARBA00022692"/>
    </source>
</evidence>
<keyword evidence="8 16" id="KW-0862">Zinc</keyword>
<keyword evidence="6" id="KW-0378">Hydrolase</keyword>
<comment type="catalytic activity">
    <reaction evidence="12">
        <text>Hydrolyzes the peptide bond -P2-(S-farnesyl or geranylgeranyl)C-P1'-P2'-P3'-COOH where P1' and P2' are amino acids with aliphatic side chains and P3' is any C-terminal residue.</text>
        <dbReference type="EC" id="3.4.24.84"/>
    </reaction>
</comment>
<dbReference type="PROSITE" id="PS50920">
    <property type="entry name" value="SOLCAR"/>
    <property type="match status" value="1"/>
</dbReference>
<evidence type="ECO:0000256" key="14">
    <source>
        <dbReference type="ARBA" id="ARBA00083451"/>
    </source>
</evidence>
<feature type="repeat" description="Solcar" evidence="17">
    <location>
        <begin position="176"/>
        <end position="256"/>
    </location>
</feature>
<keyword evidence="5 16" id="KW-0479">Metal-binding</keyword>
<dbReference type="SUPFAM" id="SSF103506">
    <property type="entry name" value="Mitochondrial carrier"/>
    <property type="match status" value="1"/>
</dbReference>
<reference evidence="22 23" key="1">
    <citation type="journal article" date="2019" name="Fungal Biol. Biotechnol.">
        <title>Draft genome sequence of fastidious pathogen Ceratobasidium theobromae, which causes vascular-streak dieback in Theobroma cacao.</title>
        <authorList>
            <person name="Ali S.S."/>
            <person name="Asman A."/>
            <person name="Shao J."/>
            <person name="Firmansyah A.P."/>
            <person name="Susilo A.W."/>
            <person name="Rosmana A."/>
            <person name="McMahon P."/>
            <person name="Junaid M."/>
            <person name="Guest D."/>
            <person name="Kheng T.Y."/>
            <person name="Meinhardt L.W."/>
            <person name="Bailey B.A."/>
        </authorList>
    </citation>
    <scope>NUCLEOTIDE SEQUENCE [LARGE SCALE GENOMIC DNA]</scope>
    <source>
        <strain evidence="22 23">CT2</strain>
    </source>
</reference>
<feature type="transmembrane region" description="Helical" evidence="19">
    <location>
        <begin position="86"/>
        <end position="107"/>
    </location>
</feature>
<feature type="transmembrane region" description="Helical" evidence="19">
    <location>
        <begin position="268"/>
        <end position="287"/>
    </location>
</feature>
<comment type="cofactor">
    <cofactor evidence="16">
        <name>Zn(2+)</name>
        <dbReference type="ChEBI" id="CHEBI:29105"/>
    </cofactor>
    <text evidence="16">Binds 1 zinc ion per subunit.</text>
</comment>
<feature type="transmembrane region" description="Helical" evidence="19">
    <location>
        <begin position="474"/>
        <end position="494"/>
    </location>
</feature>
<evidence type="ECO:0000256" key="18">
    <source>
        <dbReference type="SAM" id="MobiDB-lite"/>
    </source>
</evidence>